<dbReference type="Proteomes" id="UP001296873">
    <property type="component" value="Unassembled WGS sequence"/>
</dbReference>
<protein>
    <submittedName>
        <fullName evidence="1">Uncharacterized protein</fullName>
    </submittedName>
</protein>
<organism evidence="1 2">
    <name type="scientific">Rhodovibrio sodomensis</name>
    <dbReference type="NCBI Taxonomy" id="1088"/>
    <lineage>
        <taxon>Bacteria</taxon>
        <taxon>Pseudomonadati</taxon>
        <taxon>Pseudomonadota</taxon>
        <taxon>Alphaproteobacteria</taxon>
        <taxon>Rhodospirillales</taxon>
        <taxon>Rhodovibrionaceae</taxon>
        <taxon>Rhodovibrio</taxon>
    </lineage>
</organism>
<evidence type="ECO:0000313" key="2">
    <source>
        <dbReference type="Proteomes" id="UP001296873"/>
    </source>
</evidence>
<sequence>MQRIARPFTFLGFRDVDGVRHVVRVSSVQTLSDADLDRQETLLVAANRMYRVSQPIDTILDKIGGDLRVVDGHGDFG</sequence>
<dbReference type="EMBL" id="NRRL01000112">
    <property type="protein sequence ID" value="MBK1670733.1"/>
    <property type="molecule type" value="Genomic_DNA"/>
</dbReference>
<evidence type="ECO:0000313" key="1">
    <source>
        <dbReference type="EMBL" id="MBK1670733.1"/>
    </source>
</evidence>
<reference evidence="1 2" key="1">
    <citation type="journal article" date="2020" name="Microorganisms">
        <title>Osmotic Adaptation and Compatible Solute Biosynthesis of Phototrophic Bacteria as Revealed from Genome Analyses.</title>
        <authorList>
            <person name="Imhoff J.F."/>
            <person name="Rahn T."/>
            <person name="Kunzel S."/>
            <person name="Keller A."/>
            <person name="Neulinger S.C."/>
        </authorList>
    </citation>
    <scope>NUCLEOTIDE SEQUENCE [LARGE SCALE GENOMIC DNA]</scope>
    <source>
        <strain evidence="1 2">DSM 9895</strain>
    </source>
</reference>
<accession>A0ABS1DLW9</accession>
<keyword evidence="2" id="KW-1185">Reference proteome</keyword>
<proteinExistence type="predicted"/>
<gene>
    <name evidence="1" type="ORF">CKO28_22185</name>
</gene>
<name>A0ABS1DLW9_9PROT</name>
<comment type="caution">
    <text evidence="1">The sequence shown here is derived from an EMBL/GenBank/DDBJ whole genome shotgun (WGS) entry which is preliminary data.</text>
</comment>